<feature type="non-terminal residue" evidence="2">
    <location>
        <position position="1"/>
    </location>
</feature>
<gene>
    <name evidence="2" type="ORF">X777_11778</name>
</gene>
<evidence type="ECO:0000313" key="2">
    <source>
        <dbReference type="EMBL" id="EZA49692.1"/>
    </source>
</evidence>
<organism evidence="2 3">
    <name type="scientific">Ooceraea biroi</name>
    <name type="common">Clonal raider ant</name>
    <name type="synonym">Cerapachys biroi</name>
    <dbReference type="NCBI Taxonomy" id="2015173"/>
    <lineage>
        <taxon>Eukaryota</taxon>
        <taxon>Metazoa</taxon>
        <taxon>Ecdysozoa</taxon>
        <taxon>Arthropoda</taxon>
        <taxon>Hexapoda</taxon>
        <taxon>Insecta</taxon>
        <taxon>Pterygota</taxon>
        <taxon>Neoptera</taxon>
        <taxon>Endopterygota</taxon>
        <taxon>Hymenoptera</taxon>
        <taxon>Apocrita</taxon>
        <taxon>Aculeata</taxon>
        <taxon>Formicoidea</taxon>
        <taxon>Formicidae</taxon>
        <taxon>Dorylinae</taxon>
        <taxon>Ooceraea</taxon>
    </lineage>
</organism>
<protein>
    <submittedName>
        <fullName evidence="2">Uncharacterized protein</fullName>
    </submittedName>
</protein>
<name>A0A026W0U5_OOCBI</name>
<evidence type="ECO:0000313" key="3">
    <source>
        <dbReference type="Proteomes" id="UP000053097"/>
    </source>
</evidence>
<evidence type="ECO:0000256" key="1">
    <source>
        <dbReference type="SAM" id="MobiDB-lite"/>
    </source>
</evidence>
<feature type="region of interest" description="Disordered" evidence="1">
    <location>
        <begin position="34"/>
        <end position="56"/>
    </location>
</feature>
<dbReference type="EMBL" id="KK107502">
    <property type="protein sequence ID" value="EZA49692.1"/>
    <property type="molecule type" value="Genomic_DNA"/>
</dbReference>
<reference evidence="2 3" key="1">
    <citation type="journal article" date="2014" name="Curr. Biol.">
        <title>The genome of the clonal raider ant Cerapachys biroi.</title>
        <authorList>
            <person name="Oxley P.R."/>
            <person name="Ji L."/>
            <person name="Fetter-Pruneda I."/>
            <person name="McKenzie S.K."/>
            <person name="Li C."/>
            <person name="Hu H."/>
            <person name="Zhang G."/>
            <person name="Kronauer D.J."/>
        </authorList>
    </citation>
    <scope>NUCLEOTIDE SEQUENCE [LARGE SCALE GENOMIC DNA]</scope>
</reference>
<proteinExistence type="predicted"/>
<dbReference type="Proteomes" id="UP000053097">
    <property type="component" value="Unassembled WGS sequence"/>
</dbReference>
<sequence>QLPQGRSVCCDLSLKGPKHAQQRTTPQDRGVLLVSREEGQGSQSYLGSRVKEYKRA</sequence>
<accession>A0A026W0U5</accession>
<dbReference type="AlphaFoldDB" id="A0A026W0U5"/>
<keyword evidence="3" id="KW-1185">Reference proteome</keyword>